<dbReference type="InterPro" id="IPR035328">
    <property type="entry name" value="DUF3048_C"/>
</dbReference>
<evidence type="ECO:0000259" key="1">
    <source>
        <dbReference type="Pfam" id="PF11258"/>
    </source>
</evidence>
<evidence type="ECO:0000313" key="3">
    <source>
        <dbReference type="EMBL" id="MCQ4083248.1"/>
    </source>
</evidence>
<feature type="domain" description="DUF3048" evidence="1">
    <location>
        <begin position="57"/>
        <end position="193"/>
    </location>
</feature>
<reference evidence="3" key="1">
    <citation type="submission" date="2022-06" db="EMBL/GenBank/DDBJ databases">
        <title>Draft genome sequence of Streptomyces sp. RB6PN25 isolated from peat swamp forest in Thailand.</title>
        <authorList>
            <person name="Duangmal K."/>
            <person name="Klaysubun C."/>
        </authorList>
    </citation>
    <scope>NUCLEOTIDE SEQUENCE</scope>
    <source>
        <strain evidence="3">RB6PN25</strain>
    </source>
</reference>
<dbReference type="Proteomes" id="UP001057702">
    <property type="component" value="Unassembled WGS sequence"/>
</dbReference>
<protein>
    <submittedName>
        <fullName evidence="3">DUF3048 domain-containing protein</fullName>
    </submittedName>
</protein>
<evidence type="ECO:0000259" key="2">
    <source>
        <dbReference type="Pfam" id="PF17479"/>
    </source>
</evidence>
<gene>
    <name evidence="3" type="ORF">NGB36_22245</name>
</gene>
<accession>A0ABT1PZZ5</accession>
<dbReference type="Pfam" id="PF11258">
    <property type="entry name" value="DUF3048"/>
    <property type="match status" value="1"/>
</dbReference>
<organism evidence="3 4">
    <name type="scientific">Streptomyces humicola</name>
    <dbReference type="NCBI Taxonomy" id="2953240"/>
    <lineage>
        <taxon>Bacteria</taxon>
        <taxon>Bacillati</taxon>
        <taxon>Actinomycetota</taxon>
        <taxon>Actinomycetes</taxon>
        <taxon>Kitasatosporales</taxon>
        <taxon>Streptomycetaceae</taxon>
        <taxon>Streptomyces</taxon>
    </lineage>
</organism>
<dbReference type="Gene3D" id="3.50.90.10">
    <property type="entry name" value="YerB-like"/>
    <property type="match status" value="1"/>
</dbReference>
<dbReference type="EMBL" id="JANFNG010000019">
    <property type="protein sequence ID" value="MCQ4083248.1"/>
    <property type="molecule type" value="Genomic_DNA"/>
</dbReference>
<comment type="caution">
    <text evidence="3">The sequence shown here is derived from an EMBL/GenBank/DDBJ whole genome shotgun (WGS) entry which is preliminary data.</text>
</comment>
<feature type="domain" description="DUF3048" evidence="2">
    <location>
        <begin position="223"/>
        <end position="332"/>
    </location>
</feature>
<keyword evidence="4" id="KW-1185">Reference proteome</keyword>
<dbReference type="RefSeq" id="WP_255922167.1">
    <property type="nucleotide sequence ID" value="NZ_JANFNG010000019.1"/>
</dbReference>
<dbReference type="SUPFAM" id="SSF159774">
    <property type="entry name" value="YerB-like"/>
    <property type="match status" value="1"/>
</dbReference>
<evidence type="ECO:0000313" key="4">
    <source>
        <dbReference type="Proteomes" id="UP001057702"/>
    </source>
</evidence>
<proteinExistence type="predicted"/>
<dbReference type="InterPro" id="IPR023158">
    <property type="entry name" value="YerB-like_sf"/>
</dbReference>
<dbReference type="Pfam" id="PF17479">
    <property type="entry name" value="DUF3048_C"/>
    <property type="match status" value="1"/>
</dbReference>
<sequence>MFRALSKKARVRLAVLAVVVLGLVAGVVIAVLGRGPHAPVTSSSPSPTSTGPAVSPLTGLPGMAGRILAVKIDNIVYARPQTAVNSADVVYAIEVEGGISRFLAVYDSNHLPRGDRIGPVRSARESDLELLQQYGRVDFVYSGALSKFLPVLARANVINASPQQTNSFVRSGTNVPPYNEYVVPSRVLRQFPESAPARDIGFRFGPAPAGGTPTASYSARMPAASFTFTWSARQGTYLVTMDGSPAGTTDGGQMGAPTVVVQKVAETTSPRGFMDSPGVPSPFAPTVGGGSAVVLRDGKAYDCRWSRPQGDDGTVFTYRGQRMTFHPGQVWVVLEPR</sequence>
<name>A0ABT1PZZ5_9ACTN</name>
<dbReference type="InterPro" id="IPR021416">
    <property type="entry name" value="DUF3048_N"/>
</dbReference>